<comment type="caution">
    <text evidence="5">The sequence shown here is derived from an EMBL/GenBank/DDBJ whole genome shotgun (WGS) entry which is preliminary data.</text>
</comment>
<evidence type="ECO:0000256" key="2">
    <source>
        <dbReference type="ARBA" id="ARBA00023125"/>
    </source>
</evidence>
<organism evidence="5 6">
    <name type="scientific">Paenirhodobacter populi</name>
    <dbReference type="NCBI Taxonomy" id="2306993"/>
    <lineage>
        <taxon>Bacteria</taxon>
        <taxon>Pseudomonadati</taxon>
        <taxon>Pseudomonadota</taxon>
        <taxon>Alphaproteobacteria</taxon>
        <taxon>Rhodobacterales</taxon>
        <taxon>Rhodobacter group</taxon>
        <taxon>Paenirhodobacter</taxon>
    </lineage>
</organism>
<dbReference type="AlphaFoldDB" id="A0A443K0A3"/>
<dbReference type="GO" id="GO:0003677">
    <property type="term" value="F:DNA binding"/>
    <property type="evidence" value="ECO:0007669"/>
    <property type="project" value="UniProtKB-KW"/>
</dbReference>
<keyword evidence="3" id="KW-0804">Transcription</keyword>
<accession>A0A443K0A3</accession>
<keyword evidence="2" id="KW-0238">DNA-binding</keyword>
<evidence type="ECO:0000256" key="1">
    <source>
        <dbReference type="ARBA" id="ARBA00023015"/>
    </source>
</evidence>
<dbReference type="Pfam" id="PF00392">
    <property type="entry name" value="GntR"/>
    <property type="match status" value="1"/>
</dbReference>
<dbReference type="Gene3D" id="1.20.120.530">
    <property type="entry name" value="GntR ligand-binding domain-like"/>
    <property type="match status" value="1"/>
</dbReference>
<dbReference type="Gene3D" id="1.10.10.10">
    <property type="entry name" value="Winged helix-like DNA-binding domain superfamily/Winged helix DNA-binding domain"/>
    <property type="match status" value="1"/>
</dbReference>
<dbReference type="PRINTS" id="PR00035">
    <property type="entry name" value="HTHGNTR"/>
</dbReference>
<dbReference type="RefSeq" id="WP_128234056.1">
    <property type="nucleotide sequence ID" value="NZ_SAUY01000052.1"/>
</dbReference>
<dbReference type="EMBL" id="SAUY01000052">
    <property type="protein sequence ID" value="RWR26121.1"/>
    <property type="molecule type" value="Genomic_DNA"/>
</dbReference>
<dbReference type="InterPro" id="IPR008920">
    <property type="entry name" value="TF_FadR/GntR_C"/>
</dbReference>
<dbReference type="Proteomes" id="UP000284451">
    <property type="component" value="Unassembled WGS sequence"/>
</dbReference>
<dbReference type="InterPro" id="IPR011711">
    <property type="entry name" value="GntR_C"/>
</dbReference>
<dbReference type="PANTHER" id="PTHR43537">
    <property type="entry name" value="TRANSCRIPTIONAL REGULATOR, GNTR FAMILY"/>
    <property type="match status" value="1"/>
</dbReference>
<reference evidence="5 6" key="2">
    <citation type="submission" date="2019-01" db="EMBL/GenBank/DDBJ databases">
        <authorList>
            <person name="Li Y."/>
        </authorList>
    </citation>
    <scope>NUCLEOTIDE SEQUENCE [LARGE SCALE GENOMIC DNA]</scope>
    <source>
        <strain evidence="5 6">07D10-4-3</strain>
    </source>
</reference>
<evidence type="ECO:0000313" key="6">
    <source>
        <dbReference type="Proteomes" id="UP000284451"/>
    </source>
</evidence>
<dbReference type="PROSITE" id="PS50949">
    <property type="entry name" value="HTH_GNTR"/>
    <property type="match status" value="1"/>
</dbReference>
<sequence length="221" mass="24512">MNEHDATGGKTGGRSDNLSGLAYRSITELIRNRHLRGGESIVEARLAEQLNISRTPLREALQRLEGEGLVVKARGRSFVVRHVDLGEYLQSLKVREILEPEAAAMAAGHIPLKELAEVRAEIGALSTMAHDHTDAHWKSDDNLHELFARHSGNEVLSRTIRSMRVTMRLFEIARLSARVAPDTTEHLAILEALEAEDPKAARRAVQQHIRSIGDFAIASVR</sequence>
<evidence type="ECO:0000256" key="3">
    <source>
        <dbReference type="ARBA" id="ARBA00023163"/>
    </source>
</evidence>
<dbReference type="InterPro" id="IPR036390">
    <property type="entry name" value="WH_DNA-bd_sf"/>
</dbReference>
<dbReference type="SMART" id="SM00345">
    <property type="entry name" value="HTH_GNTR"/>
    <property type="match status" value="1"/>
</dbReference>
<protein>
    <submittedName>
        <fullName evidence="5">GntR family transcriptional regulator</fullName>
    </submittedName>
</protein>
<dbReference type="SMART" id="SM00895">
    <property type="entry name" value="FCD"/>
    <property type="match status" value="1"/>
</dbReference>
<dbReference type="PANTHER" id="PTHR43537:SF24">
    <property type="entry name" value="GLUCONATE OPERON TRANSCRIPTIONAL REPRESSOR"/>
    <property type="match status" value="1"/>
</dbReference>
<dbReference type="SUPFAM" id="SSF48008">
    <property type="entry name" value="GntR ligand-binding domain-like"/>
    <property type="match status" value="1"/>
</dbReference>
<dbReference type="InterPro" id="IPR000524">
    <property type="entry name" value="Tscrpt_reg_HTH_GntR"/>
</dbReference>
<feature type="domain" description="HTH gntR-type" evidence="4">
    <location>
        <begin position="16"/>
        <end position="83"/>
    </location>
</feature>
<evidence type="ECO:0000259" key="4">
    <source>
        <dbReference type="PROSITE" id="PS50949"/>
    </source>
</evidence>
<reference evidence="5 6" key="1">
    <citation type="submission" date="2019-01" db="EMBL/GenBank/DDBJ databases">
        <title>Sinorhodobacter populi sp. nov. isolated from the symptomatic bark tissue of Populus euramericana canker.</title>
        <authorList>
            <person name="Xu G."/>
        </authorList>
    </citation>
    <scope>NUCLEOTIDE SEQUENCE [LARGE SCALE GENOMIC DNA]</scope>
    <source>
        <strain evidence="5 6">07D10-4-3</strain>
    </source>
</reference>
<keyword evidence="1" id="KW-0805">Transcription regulation</keyword>
<dbReference type="Pfam" id="PF07729">
    <property type="entry name" value="FCD"/>
    <property type="match status" value="1"/>
</dbReference>
<dbReference type="CDD" id="cd07377">
    <property type="entry name" value="WHTH_GntR"/>
    <property type="match status" value="1"/>
</dbReference>
<gene>
    <name evidence="5" type="ORF">D2T29_21200</name>
</gene>
<dbReference type="SUPFAM" id="SSF46785">
    <property type="entry name" value="Winged helix' DNA-binding domain"/>
    <property type="match status" value="1"/>
</dbReference>
<name>A0A443K0A3_9RHOB</name>
<dbReference type="GO" id="GO:0003700">
    <property type="term" value="F:DNA-binding transcription factor activity"/>
    <property type="evidence" value="ECO:0007669"/>
    <property type="project" value="InterPro"/>
</dbReference>
<dbReference type="InterPro" id="IPR036388">
    <property type="entry name" value="WH-like_DNA-bd_sf"/>
</dbReference>
<proteinExistence type="predicted"/>
<evidence type="ECO:0000313" key="5">
    <source>
        <dbReference type="EMBL" id="RWR26121.1"/>
    </source>
</evidence>